<feature type="transmembrane region" description="Helical" evidence="1">
    <location>
        <begin position="12"/>
        <end position="35"/>
    </location>
</feature>
<keyword evidence="1" id="KW-1133">Transmembrane helix</keyword>
<dbReference type="PANTHER" id="PTHR34351">
    <property type="entry name" value="SLR1927 PROTEIN-RELATED"/>
    <property type="match status" value="1"/>
</dbReference>
<feature type="domain" description="DUF58" evidence="2">
    <location>
        <begin position="203"/>
        <end position="273"/>
    </location>
</feature>
<sequence>MKTPRSLGGLMTAYVSPLGWLTAGLAVVCLVVYAWGGWHELLALSVVCAVMLLSSLAMSLGNTSFSADLELSQGRVSVGDEVKVRLAVSNPGNTPTVRAQGDLPLGQAHERFTIPMLGPSQSKHVDIGVTAMNRAVLSVGPLKVRKGDPFGLIRHERSLGQAQTLYIHPRTVRLQTLNAGLLRDLEGQPSGQIVDDDLDFYGLREYESGDDMRNVHWLSSAKTGSLMIRQYEATRRTDSSLTLDLNPEHYRDRAEFELAVSAHASLGLQCLQQDRPLACHTGSTHTSPKEAMGFLDLCSAIAPDPHDNPNLAEATLTYSPAASFYFITVGSLQSVDRLKRMAASLPPSAACLLVQTRAGSPKTIREYDDFTLITIGHLDDLAMTMGVLA</sequence>
<keyword evidence="1" id="KW-0812">Transmembrane</keyword>
<dbReference type="InterPro" id="IPR002881">
    <property type="entry name" value="DUF58"/>
</dbReference>
<evidence type="ECO:0000259" key="2">
    <source>
        <dbReference type="Pfam" id="PF01882"/>
    </source>
</evidence>
<organism evidence="3 4">
    <name type="scientific">Bifidobacterium aemilianum</name>
    <dbReference type="NCBI Taxonomy" id="2493120"/>
    <lineage>
        <taxon>Bacteria</taxon>
        <taxon>Bacillati</taxon>
        <taxon>Actinomycetota</taxon>
        <taxon>Actinomycetes</taxon>
        <taxon>Bifidobacteriales</taxon>
        <taxon>Bifidobacteriaceae</taxon>
        <taxon>Bifidobacterium</taxon>
    </lineage>
</organism>
<dbReference type="Pfam" id="PF01882">
    <property type="entry name" value="DUF58"/>
    <property type="match status" value="1"/>
</dbReference>
<proteinExistence type="predicted"/>
<dbReference type="OrthoDB" id="9812729at2"/>
<evidence type="ECO:0000256" key="1">
    <source>
        <dbReference type="SAM" id="Phobius"/>
    </source>
</evidence>
<comment type="caution">
    <text evidence="3">The sequence shown here is derived from an EMBL/GenBank/DDBJ whole genome shotgun (WGS) entry which is preliminary data.</text>
</comment>
<dbReference type="AlphaFoldDB" id="A0A366K9B3"/>
<keyword evidence="4" id="KW-1185">Reference proteome</keyword>
<protein>
    <submittedName>
        <fullName evidence="3">DUF58 domain-containing protein</fullName>
    </submittedName>
</protein>
<gene>
    <name evidence="3" type="ORF">CRD60_07910</name>
</gene>
<reference evidence="3 4" key="1">
    <citation type="submission" date="2017-10" db="EMBL/GenBank/DDBJ databases">
        <title>Bifidobacterium xylocopum sp. nov. and Bifidobacterium aemilianum sp. nov., from the carpenter bee (Xylocopa violacea) digestive tract.</title>
        <authorList>
            <person name="Alberoni D."/>
            <person name="Baffoni L."/>
            <person name="Di Gioia D."/>
            <person name="Gaggia F."/>
            <person name="Biavati B."/>
        </authorList>
    </citation>
    <scope>NUCLEOTIDE SEQUENCE [LARGE SCALE GENOMIC DNA]</scope>
    <source>
        <strain evidence="3 4">XV10</strain>
    </source>
</reference>
<evidence type="ECO:0000313" key="3">
    <source>
        <dbReference type="EMBL" id="RBP97231.1"/>
    </source>
</evidence>
<keyword evidence="1" id="KW-0472">Membrane</keyword>
<name>A0A366K9B3_9BIFI</name>
<dbReference type="RefSeq" id="WP_113860749.1">
    <property type="nucleotide sequence ID" value="NZ_PDCG01000013.1"/>
</dbReference>
<accession>A0A366K9B3</accession>
<dbReference type="Proteomes" id="UP000252530">
    <property type="component" value="Unassembled WGS sequence"/>
</dbReference>
<dbReference type="EMBL" id="PDCG01000013">
    <property type="protein sequence ID" value="RBP97231.1"/>
    <property type="molecule type" value="Genomic_DNA"/>
</dbReference>
<evidence type="ECO:0000313" key="4">
    <source>
        <dbReference type="Proteomes" id="UP000252530"/>
    </source>
</evidence>